<evidence type="ECO:0000256" key="2">
    <source>
        <dbReference type="ARBA" id="ARBA00022723"/>
    </source>
</evidence>
<keyword evidence="8" id="KW-1185">Reference proteome</keyword>
<dbReference type="AlphaFoldDB" id="A0AAD7D2Q4"/>
<reference evidence="7" key="1">
    <citation type="submission" date="2023-03" db="EMBL/GenBank/DDBJ databases">
        <title>Massive genome expansion in bonnet fungi (Mycena s.s.) driven by repeated elements and novel gene families across ecological guilds.</title>
        <authorList>
            <consortium name="Lawrence Berkeley National Laboratory"/>
            <person name="Harder C.B."/>
            <person name="Miyauchi S."/>
            <person name="Viragh M."/>
            <person name="Kuo A."/>
            <person name="Thoen E."/>
            <person name="Andreopoulos B."/>
            <person name="Lu D."/>
            <person name="Skrede I."/>
            <person name="Drula E."/>
            <person name="Henrissat B."/>
            <person name="Morin E."/>
            <person name="Kohler A."/>
            <person name="Barry K."/>
            <person name="LaButti K."/>
            <person name="Morin E."/>
            <person name="Salamov A."/>
            <person name="Lipzen A."/>
            <person name="Mereny Z."/>
            <person name="Hegedus B."/>
            <person name="Baldrian P."/>
            <person name="Stursova M."/>
            <person name="Weitz H."/>
            <person name="Taylor A."/>
            <person name="Grigoriev I.V."/>
            <person name="Nagy L.G."/>
            <person name="Martin F."/>
            <person name="Kauserud H."/>
        </authorList>
    </citation>
    <scope>NUCLEOTIDE SEQUENCE</scope>
    <source>
        <strain evidence="7">CBHHK067</strain>
    </source>
</reference>
<evidence type="ECO:0000256" key="1">
    <source>
        <dbReference type="ARBA" id="ARBA00004123"/>
    </source>
</evidence>
<keyword evidence="3" id="KW-0238">DNA-binding</keyword>
<organism evidence="7 8">
    <name type="scientific">Mycena rosella</name>
    <name type="common">Pink bonnet</name>
    <name type="synonym">Agaricus rosellus</name>
    <dbReference type="NCBI Taxonomy" id="1033263"/>
    <lineage>
        <taxon>Eukaryota</taxon>
        <taxon>Fungi</taxon>
        <taxon>Dikarya</taxon>
        <taxon>Basidiomycota</taxon>
        <taxon>Agaricomycotina</taxon>
        <taxon>Agaricomycetes</taxon>
        <taxon>Agaricomycetidae</taxon>
        <taxon>Agaricales</taxon>
        <taxon>Marasmiineae</taxon>
        <taxon>Mycenaceae</taxon>
        <taxon>Mycena</taxon>
    </lineage>
</organism>
<dbReference type="Pfam" id="PF04082">
    <property type="entry name" value="Fungal_trans"/>
    <property type="match status" value="1"/>
</dbReference>
<evidence type="ECO:0000256" key="3">
    <source>
        <dbReference type="ARBA" id="ARBA00023125"/>
    </source>
</evidence>
<dbReference type="GO" id="GO:0003677">
    <property type="term" value="F:DNA binding"/>
    <property type="evidence" value="ECO:0007669"/>
    <property type="project" value="UniProtKB-KW"/>
</dbReference>
<dbReference type="InterPro" id="IPR007219">
    <property type="entry name" value="XnlR_reg_dom"/>
</dbReference>
<evidence type="ECO:0000256" key="5">
    <source>
        <dbReference type="SAM" id="MobiDB-lite"/>
    </source>
</evidence>
<evidence type="ECO:0000313" key="8">
    <source>
        <dbReference type="Proteomes" id="UP001221757"/>
    </source>
</evidence>
<keyword evidence="2" id="KW-0479">Metal-binding</keyword>
<dbReference type="GO" id="GO:0006351">
    <property type="term" value="P:DNA-templated transcription"/>
    <property type="evidence" value="ECO:0007669"/>
    <property type="project" value="InterPro"/>
</dbReference>
<dbReference type="GO" id="GO:0005634">
    <property type="term" value="C:nucleus"/>
    <property type="evidence" value="ECO:0007669"/>
    <property type="project" value="UniProtKB-SubCell"/>
</dbReference>
<dbReference type="GO" id="GO:0003700">
    <property type="term" value="F:DNA-binding transcription factor activity"/>
    <property type="evidence" value="ECO:0007669"/>
    <property type="project" value="InterPro"/>
</dbReference>
<dbReference type="SMART" id="SM00906">
    <property type="entry name" value="Fungal_trans"/>
    <property type="match status" value="1"/>
</dbReference>
<comment type="subcellular location">
    <subcellularLocation>
        <location evidence="1">Nucleus</location>
    </subcellularLocation>
</comment>
<comment type="caution">
    <text evidence="7">The sequence shown here is derived from an EMBL/GenBank/DDBJ whole genome shotgun (WGS) entry which is preliminary data.</text>
</comment>
<dbReference type="Proteomes" id="UP001221757">
    <property type="component" value="Unassembled WGS sequence"/>
</dbReference>
<sequence length="743" mass="82496">MPPPPGYNPHIHPAFQQPHPPNGAPPAAPVSAPAPRLIPADIKGQDPNSNDMSNTQSLAKNFGVSADIVSVIAANHVDKEDLAVGSSGLTSGRDRSIHEASVPRDPAHWVTVTVRRGSNAFANPPHIATVAPELPGAMDIWLPKDRKMVGTIVEVYFTRLNIHRPVFARRDFDKALDDLYAGQMPTAAADAHPQHDPGFLCSFYLILALGTLSDLNNRSVHHPIDDSPTQQLLVKKLMPPDWPEHDEFFERALSVKPDLRVTISSLQALILLHWYLYTERQGRTLWRLVGSLVRLSIELGLHHDPTTQINPTTKQRLFTEEECILRVKLWGIILIHDRGTSILLGRPLGIAPSDSNTPRPSRPKSGRHDDFSEHFELSHAVAEIQADIINSLYSPTRQKGDAIMRNATRVIKSMSEFRRSLPDKYQYYFGGTDDWTVEQKTKLVQEINEDEGLTLLKVGIARLLLLRALFSSTELHYEHRHKALIDAIVTAHNVIIFHSQLIRFPDIAFFTSPIPLHIAAMVILYGQMSNCERLPRETAIEDMWLALDMLPRFRWRWERKDLNGGHPLIFELASHVMGVDLHTVKPATHPVLLSEPEWDEDSAMPSPRTLSSQHTSPSPASAYPPKPAYGPQPRGLNGAAPPLHIATTNGSGKHLVEIPTGLFYPFYPDENGNPPAAAAGANGTQEQGYGHILAAAATHGQHGSYGGQGSHDTFISEERNPTMHRIQWVNNMHQRPYAVPPSA</sequence>
<accession>A0AAD7D2Q4</accession>
<keyword evidence="4" id="KW-0539">Nucleus</keyword>
<evidence type="ECO:0000259" key="6">
    <source>
        <dbReference type="SMART" id="SM00906"/>
    </source>
</evidence>
<evidence type="ECO:0000313" key="7">
    <source>
        <dbReference type="EMBL" id="KAJ7674183.1"/>
    </source>
</evidence>
<proteinExistence type="predicted"/>
<feature type="region of interest" description="Disordered" evidence="5">
    <location>
        <begin position="598"/>
        <end position="644"/>
    </location>
</feature>
<name>A0AAD7D2Q4_MYCRO</name>
<evidence type="ECO:0000256" key="4">
    <source>
        <dbReference type="ARBA" id="ARBA00023242"/>
    </source>
</evidence>
<dbReference type="InterPro" id="IPR050987">
    <property type="entry name" value="AtrR-like"/>
</dbReference>
<dbReference type="PANTHER" id="PTHR46910:SF3">
    <property type="entry name" value="HALOTOLERANCE PROTEIN 9-RELATED"/>
    <property type="match status" value="1"/>
</dbReference>
<dbReference type="EMBL" id="JARKIE010000158">
    <property type="protein sequence ID" value="KAJ7674183.1"/>
    <property type="molecule type" value="Genomic_DNA"/>
</dbReference>
<dbReference type="GO" id="GO:0008270">
    <property type="term" value="F:zinc ion binding"/>
    <property type="evidence" value="ECO:0007669"/>
    <property type="project" value="InterPro"/>
</dbReference>
<protein>
    <submittedName>
        <fullName evidence="7">Fungal-specific transcription factor domain-containing protein</fullName>
    </submittedName>
</protein>
<gene>
    <name evidence="7" type="ORF">B0H17DRAFT_161939</name>
</gene>
<dbReference type="CDD" id="cd12148">
    <property type="entry name" value="fungal_TF_MHR"/>
    <property type="match status" value="1"/>
</dbReference>
<feature type="compositionally biased region" description="Polar residues" evidence="5">
    <location>
        <begin position="46"/>
        <end position="56"/>
    </location>
</feature>
<dbReference type="PANTHER" id="PTHR46910">
    <property type="entry name" value="TRANSCRIPTION FACTOR PDR1"/>
    <property type="match status" value="1"/>
</dbReference>
<feature type="compositionally biased region" description="Pro residues" evidence="5">
    <location>
        <begin position="18"/>
        <end position="28"/>
    </location>
</feature>
<feature type="region of interest" description="Disordered" evidence="5">
    <location>
        <begin position="1"/>
        <end position="56"/>
    </location>
</feature>
<feature type="domain" description="Xylanolytic transcriptional activator regulatory" evidence="6">
    <location>
        <begin position="285"/>
        <end position="366"/>
    </location>
</feature>